<dbReference type="PROSITE" id="PS51084">
    <property type="entry name" value="HIT_2"/>
    <property type="match status" value="1"/>
</dbReference>
<dbReference type="Gene3D" id="3.30.428.10">
    <property type="entry name" value="HIT-like"/>
    <property type="match status" value="1"/>
</dbReference>
<evidence type="ECO:0000256" key="3">
    <source>
        <dbReference type="SAM" id="MobiDB-lite"/>
    </source>
</evidence>
<feature type="region of interest" description="Disordered" evidence="3">
    <location>
        <begin position="31"/>
        <end position="53"/>
    </location>
</feature>
<feature type="short sequence motif" description="Histidine triad motif" evidence="2">
    <location>
        <begin position="133"/>
        <end position="137"/>
    </location>
</feature>
<name>A0A177TDV8_9BASI</name>
<dbReference type="PANTHER" id="PTHR46648:SF1">
    <property type="entry name" value="ADENOSINE 5'-MONOPHOSPHORAMIDASE HNT1"/>
    <property type="match status" value="1"/>
</dbReference>
<accession>A0A177TDV8</accession>
<dbReference type="SUPFAM" id="SSF54197">
    <property type="entry name" value="HIT-like"/>
    <property type="match status" value="1"/>
</dbReference>
<feature type="active site" description="Tele-AMP-histidine intermediate" evidence="1">
    <location>
        <position position="135"/>
    </location>
</feature>
<dbReference type="GO" id="GO:0009117">
    <property type="term" value="P:nucleotide metabolic process"/>
    <property type="evidence" value="ECO:0007669"/>
    <property type="project" value="TreeGrafter"/>
</dbReference>
<dbReference type="Pfam" id="PF01230">
    <property type="entry name" value="HIT"/>
    <property type="match status" value="1"/>
</dbReference>
<protein>
    <submittedName>
        <fullName evidence="4">Uncharacterized protein</fullName>
    </submittedName>
</protein>
<evidence type="ECO:0000256" key="1">
    <source>
        <dbReference type="PIRSR" id="PIRSR601310-1"/>
    </source>
</evidence>
<proteinExistence type="predicted"/>
<dbReference type="GO" id="GO:0003824">
    <property type="term" value="F:catalytic activity"/>
    <property type="evidence" value="ECO:0007669"/>
    <property type="project" value="InterPro"/>
</dbReference>
<gene>
    <name evidence="4" type="ORF">A4X13_0g4846</name>
</gene>
<reference evidence="4" key="1">
    <citation type="submission" date="2016-04" db="EMBL/GenBank/DDBJ databases">
        <authorList>
            <person name="Nguyen H.D."/>
            <person name="Samba Siva P."/>
            <person name="Cullis J."/>
            <person name="Levesque C.A."/>
            <person name="Hambleton S."/>
        </authorList>
    </citation>
    <scope>NUCLEOTIDE SEQUENCE</scope>
    <source>
        <strain evidence="4">DAOMC 236416</strain>
    </source>
</reference>
<evidence type="ECO:0000313" key="5">
    <source>
        <dbReference type="Proteomes" id="UP000077521"/>
    </source>
</evidence>
<dbReference type="Proteomes" id="UP000077521">
    <property type="component" value="Unassembled WGS sequence"/>
</dbReference>
<dbReference type="InterPro" id="IPR011146">
    <property type="entry name" value="HIT-like"/>
</dbReference>
<dbReference type="InterPro" id="IPR036265">
    <property type="entry name" value="HIT-like_sf"/>
</dbReference>
<keyword evidence="5" id="KW-1185">Reference proteome</keyword>
<dbReference type="PRINTS" id="PR00332">
    <property type="entry name" value="HISTRIAD"/>
</dbReference>
<feature type="compositionally biased region" description="Low complexity" evidence="3">
    <location>
        <begin position="146"/>
        <end position="157"/>
    </location>
</feature>
<organism evidence="4 5">
    <name type="scientific">Tilletia indica</name>
    <dbReference type="NCBI Taxonomy" id="43049"/>
    <lineage>
        <taxon>Eukaryota</taxon>
        <taxon>Fungi</taxon>
        <taxon>Dikarya</taxon>
        <taxon>Basidiomycota</taxon>
        <taxon>Ustilaginomycotina</taxon>
        <taxon>Exobasidiomycetes</taxon>
        <taxon>Tilletiales</taxon>
        <taxon>Tilletiaceae</taxon>
        <taxon>Tilletia</taxon>
    </lineage>
</organism>
<reference evidence="4" key="2">
    <citation type="journal article" date="2019" name="IMA Fungus">
        <title>Genome sequencing and comparison of five Tilletia species to identify candidate genes for the detection of regulated species infecting wheat.</title>
        <authorList>
            <person name="Nguyen H.D.T."/>
            <person name="Sultana T."/>
            <person name="Kesanakurti P."/>
            <person name="Hambleton S."/>
        </authorList>
    </citation>
    <scope>NUCLEOTIDE SEQUENCE</scope>
    <source>
        <strain evidence="4">DAOMC 236416</strain>
    </source>
</reference>
<comment type="caution">
    <text evidence="4">The sequence shown here is derived from an EMBL/GenBank/DDBJ whole genome shotgun (WGS) entry which is preliminary data.</text>
</comment>
<dbReference type="PANTHER" id="PTHR46648">
    <property type="entry name" value="HIT FAMILY PROTEIN 1"/>
    <property type="match status" value="1"/>
</dbReference>
<feature type="region of interest" description="Disordered" evidence="3">
    <location>
        <begin position="142"/>
        <end position="174"/>
    </location>
</feature>
<sequence length="225" mass="24212">MTSHTLAAFRSDESRSHKDEDCTFCAIARNYPPSSASTTSSSSSASPSPSPSAYVTYSDPSTLAILDILPIRRGHTLVIPRKHVGQLSELGLDDAGAFARALVLVTRMVGKVALGDDRLQVITNQVYAQVVPHLHFHIVPAPPLPGSSSTSKPSSTSAEDTRRRPLFGGSSPESVSLLRAFGHGRDELEDEDAEILASQMRDALLSVLKDAEQEKSRHHSKSSKL</sequence>
<dbReference type="AlphaFoldDB" id="A0A177TDV8"/>
<evidence type="ECO:0000313" key="4">
    <source>
        <dbReference type="EMBL" id="KAE8250285.1"/>
    </source>
</evidence>
<dbReference type="InterPro" id="IPR001310">
    <property type="entry name" value="Histidine_triad_HIT"/>
</dbReference>
<evidence type="ECO:0000256" key="2">
    <source>
        <dbReference type="PIRSR" id="PIRSR601310-3"/>
    </source>
</evidence>
<dbReference type="EMBL" id="LWDF02000337">
    <property type="protein sequence ID" value="KAE8250285.1"/>
    <property type="molecule type" value="Genomic_DNA"/>
</dbReference>